<dbReference type="Pfam" id="PF00042">
    <property type="entry name" value="Globin"/>
    <property type="match status" value="1"/>
</dbReference>
<dbReference type="EMBL" id="RHGB01000015">
    <property type="protein sequence ID" value="RNL60350.1"/>
    <property type="molecule type" value="Genomic_DNA"/>
</dbReference>
<feature type="domain" description="Globin" evidence="2">
    <location>
        <begin position="1"/>
        <end position="134"/>
    </location>
</feature>
<dbReference type="Proteomes" id="UP000274695">
    <property type="component" value="Unassembled WGS sequence"/>
</dbReference>
<comment type="caution">
    <text evidence="3">The sequence shown here is derived from an EMBL/GenBank/DDBJ whole genome shotgun (WGS) entry which is preliminary data.</text>
</comment>
<dbReference type="AlphaFoldDB" id="A0A2S4HFY4"/>
<evidence type="ECO:0000256" key="1">
    <source>
        <dbReference type="RuleBase" id="RU000356"/>
    </source>
</evidence>
<dbReference type="OrthoDB" id="9801223at2"/>
<dbReference type="RefSeq" id="WP_103684320.1">
    <property type="nucleotide sequence ID" value="NZ_PQGG01000021.1"/>
</dbReference>
<gene>
    <name evidence="3" type="ORF">C0068_09790</name>
    <name evidence="4" type="ORF">D0911_13810</name>
</gene>
<keyword evidence="1" id="KW-0479">Metal-binding</keyword>
<organism evidence="3 5">
    <name type="scientific">Zhongshania marina</name>
    <dbReference type="NCBI Taxonomy" id="2304603"/>
    <lineage>
        <taxon>Bacteria</taxon>
        <taxon>Pseudomonadati</taxon>
        <taxon>Pseudomonadota</taxon>
        <taxon>Gammaproteobacteria</taxon>
        <taxon>Cellvibrionales</taxon>
        <taxon>Spongiibacteraceae</taxon>
        <taxon>Zhongshania</taxon>
    </lineage>
</organism>
<dbReference type="EMBL" id="PQGG01000021">
    <property type="protein sequence ID" value="POP52903.1"/>
    <property type="molecule type" value="Genomic_DNA"/>
</dbReference>
<dbReference type="Gene3D" id="1.10.490.10">
    <property type="entry name" value="Globins"/>
    <property type="match status" value="1"/>
</dbReference>
<reference evidence="3" key="1">
    <citation type="submission" date="2018-01" db="EMBL/GenBank/DDBJ databases">
        <authorList>
            <person name="Yu X.-D."/>
        </authorList>
    </citation>
    <scope>NUCLEOTIDE SEQUENCE</scope>
    <source>
        <strain evidence="3">ZX-21</strain>
    </source>
</reference>
<dbReference type="GO" id="GO:0020037">
    <property type="term" value="F:heme binding"/>
    <property type="evidence" value="ECO:0007669"/>
    <property type="project" value="InterPro"/>
</dbReference>
<keyword evidence="1" id="KW-0813">Transport</keyword>
<dbReference type="InterPro" id="IPR000971">
    <property type="entry name" value="Globin"/>
</dbReference>
<keyword evidence="1" id="KW-0349">Heme</keyword>
<comment type="similarity">
    <text evidence="1">Belongs to the globin family.</text>
</comment>
<evidence type="ECO:0000313" key="5">
    <source>
        <dbReference type="Proteomes" id="UP000237222"/>
    </source>
</evidence>
<dbReference type="GO" id="GO:0019825">
    <property type="term" value="F:oxygen binding"/>
    <property type="evidence" value="ECO:0007669"/>
    <property type="project" value="InterPro"/>
</dbReference>
<name>A0A2S4HFY4_9GAMM</name>
<dbReference type="GO" id="GO:0008941">
    <property type="term" value="F:nitric oxide dioxygenase NAD(P)H activity"/>
    <property type="evidence" value="ECO:0007669"/>
    <property type="project" value="TreeGrafter"/>
</dbReference>
<reference evidence="4 6" key="2">
    <citation type="submission" date="2018-10" db="EMBL/GenBank/DDBJ databases">
        <title>Draft genome sequence of Zhongshania sp. DSW25-10.</title>
        <authorList>
            <person name="Oh J."/>
        </authorList>
    </citation>
    <scope>NUCLEOTIDE SEQUENCE [LARGE SCALE GENOMIC DNA]</scope>
    <source>
        <strain evidence="4 6">DSW25-10</strain>
    </source>
</reference>
<dbReference type="PROSITE" id="PS01033">
    <property type="entry name" value="GLOBIN"/>
    <property type="match status" value="1"/>
</dbReference>
<dbReference type="GO" id="GO:0071949">
    <property type="term" value="F:FAD binding"/>
    <property type="evidence" value="ECO:0007669"/>
    <property type="project" value="TreeGrafter"/>
</dbReference>
<sequence>MTPKQIAIVQSHLHAIKAIGKPFAKVFYARLFQLAPDLRALFNCTESNKDRKLINMLCTTVHSLENMDGLKVVAHNMGQRYSEQGVTERHYDLFIQAMLETLEMALGDEFSGDSKAAWVSLLAMLKSTLLEASNYHEIEHTAWGREVPMALVG</sequence>
<dbReference type="InterPro" id="IPR012292">
    <property type="entry name" value="Globin/Proto"/>
</dbReference>
<evidence type="ECO:0000259" key="2">
    <source>
        <dbReference type="PROSITE" id="PS01033"/>
    </source>
</evidence>
<dbReference type="Proteomes" id="UP000237222">
    <property type="component" value="Unassembled WGS sequence"/>
</dbReference>
<dbReference type="GO" id="GO:0005344">
    <property type="term" value="F:oxygen carrier activity"/>
    <property type="evidence" value="ECO:0007669"/>
    <property type="project" value="UniProtKB-KW"/>
</dbReference>
<proteinExistence type="inferred from homology"/>
<keyword evidence="1" id="KW-0408">Iron</keyword>
<evidence type="ECO:0000313" key="3">
    <source>
        <dbReference type="EMBL" id="POP52903.1"/>
    </source>
</evidence>
<dbReference type="GO" id="GO:0046210">
    <property type="term" value="P:nitric oxide catabolic process"/>
    <property type="evidence" value="ECO:0007669"/>
    <property type="project" value="TreeGrafter"/>
</dbReference>
<keyword evidence="6" id="KW-1185">Reference proteome</keyword>
<dbReference type="InterPro" id="IPR009050">
    <property type="entry name" value="Globin-like_sf"/>
</dbReference>
<dbReference type="PANTHER" id="PTHR43396">
    <property type="entry name" value="FLAVOHEMOPROTEIN"/>
    <property type="match status" value="1"/>
</dbReference>
<dbReference type="GO" id="GO:0071500">
    <property type="term" value="P:cellular response to nitrosative stress"/>
    <property type="evidence" value="ECO:0007669"/>
    <property type="project" value="TreeGrafter"/>
</dbReference>
<dbReference type="PANTHER" id="PTHR43396:SF6">
    <property type="entry name" value="ABL201WP"/>
    <property type="match status" value="1"/>
</dbReference>
<evidence type="ECO:0000313" key="6">
    <source>
        <dbReference type="Proteomes" id="UP000274695"/>
    </source>
</evidence>
<keyword evidence="1" id="KW-0561">Oxygen transport</keyword>
<accession>A0A2S4HFY4</accession>
<evidence type="ECO:0000313" key="4">
    <source>
        <dbReference type="EMBL" id="RNL60350.1"/>
    </source>
</evidence>
<dbReference type="SUPFAM" id="SSF46458">
    <property type="entry name" value="Globin-like"/>
    <property type="match status" value="1"/>
</dbReference>
<protein>
    <recommendedName>
        <fullName evidence="2">Globin domain-containing protein</fullName>
    </recommendedName>
</protein>